<dbReference type="PRINTS" id="PR00400">
    <property type="entry name" value="TETREPRESSOR"/>
</dbReference>
<evidence type="ECO:0000313" key="7">
    <source>
        <dbReference type="EMBL" id="SDC26881.1"/>
    </source>
</evidence>
<dbReference type="GO" id="GO:0045892">
    <property type="term" value="P:negative regulation of DNA-templated transcription"/>
    <property type="evidence" value="ECO:0007669"/>
    <property type="project" value="InterPro"/>
</dbReference>
<dbReference type="STRING" id="1271860.SAMN05216174_101757"/>
<feature type="DNA-binding region" description="H-T-H motif" evidence="5">
    <location>
        <begin position="31"/>
        <end position="50"/>
    </location>
</feature>
<dbReference type="InterPro" id="IPR003012">
    <property type="entry name" value="Tet_transcr_reg_TetR"/>
</dbReference>
<feature type="domain" description="HTH tetR-type" evidence="6">
    <location>
        <begin position="8"/>
        <end position="68"/>
    </location>
</feature>
<dbReference type="PRINTS" id="PR00455">
    <property type="entry name" value="HTHTETR"/>
</dbReference>
<keyword evidence="1" id="KW-0678">Repressor</keyword>
<evidence type="ECO:0000256" key="1">
    <source>
        <dbReference type="ARBA" id="ARBA00022491"/>
    </source>
</evidence>
<dbReference type="GO" id="GO:0003700">
    <property type="term" value="F:DNA-binding transcription factor activity"/>
    <property type="evidence" value="ECO:0007669"/>
    <property type="project" value="TreeGrafter"/>
</dbReference>
<dbReference type="InterPro" id="IPR004111">
    <property type="entry name" value="Repressor_TetR_C"/>
</dbReference>
<dbReference type="RefSeq" id="WP_091448778.1">
    <property type="nucleotide sequence ID" value="NZ_FMZZ01000001.1"/>
</dbReference>
<evidence type="ECO:0000313" key="8">
    <source>
        <dbReference type="Proteomes" id="UP000199501"/>
    </source>
</evidence>
<dbReference type="PANTHER" id="PTHR30055:SF151">
    <property type="entry name" value="TRANSCRIPTIONAL REGULATORY PROTEIN"/>
    <property type="match status" value="1"/>
</dbReference>
<evidence type="ECO:0000256" key="5">
    <source>
        <dbReference type="PROSITE-ProRule" id="PRU00335"/>
    </source>
</evidence>
<keyword evidence="2" id="KW-0805">Transcription regulation</keyword>
<dbReference type="OrthoDB" id="3291296at2"/>
<evidence type="ECO:0000256" key="2">
    <source>
        <dbReference type="ARBA" id="ARBA00023015"/>
    </source>
</evidence>
<evidence type="ECO:0000256" key="3">
    <source>
        <dbReference type="ARBA" id="ARBA00023125"/>
    </source>
</evidence>
<dbReference type="Proteomes" id="UP000199501">
    <property type="component" value="Unassembled WGS sequence"/>
</dbReference>
<evidence type="ECO:0000256" key="4">
    <source>
        <dbReference type="ARBA" id="ARBA00023163"/>
    </source>
</evidence>
<protein>
    <submittedName>
        <fullName evidence="7">Tetracyclin repressor, C-terminal all-alpha domain</fullName>
    </submittedName>
</protein>
<dbReference type="SUPFAM" id="SSF46689">
    <property type="entry name" value="Homeodomain-like"/>
    <property type="match status" value="1"/>
</dbReference>
<keyword evidence="4" id="KW-0804">Transcription</keyword>
<organism evidence="7 8">
    <name type="scientific">Actinokineospora iranica</name>
    <dbReference type="NCBI Taxonomy" id="1271860"/>
    <lineage>
        <taxon>Bacteria</taxon>
        <taxon>Bacillati</taxon>
        <taxon>Actinomycetota</taxon>
        <taxon>Actinomycetes</taxon>
        <taxon>Pseudonocardiales</taxon>
        <taxon>Pseudonocardiaceae</taxon>
        <taxon>Actinokineospora</taxon>
    </lineage>
</organism>
<dbReference type="Gene3D" id="1.10.357.10">
    <property type="entry name" value="Tetracycline Repressor, domain 2"/>
    <property type="match status" value="1"/>
</dbReference>
<dbReference type="InterPro" id="IPR036271">
    <property type="entry name" value="Tet_transcr_reg_TetR-rel_C_sf"/>
</dbReference>
<name>A0A1G6K7T3_9PSEU</name>
<dbReference type="GO" id="GO:0000976">
    <property type="term" value="F:transcription cis-regulatory region binding"/>
    <property type="evidence" value="ECO:0007669"/>
    <property type="project" value="TreeGrafter"/>
</dbReference>
<keyword evidence="8" id="KW-1185">Reference proteome</keyword>
<dbReference type="GO" id="GO:0046677">
    <property type="term" value="P:response to antibiotic"/>
    <property type="evidence" value="ECO:0007669"/>
    <property type="project" value="InterPro"/>
</dbReference>
<dbReference type="PROSITE" id="PS50977">
    <property type="entry name" value="HTH_TETR_2"/>
    <property type="match status" value="1"/>
</dbReference>
<dbReference type="Pfam" id="PF02909">
    <property type="entry name" value="TetR_C_1"/>
    <property type="match status" value="1"/>
</dbReference>
<dbReference type="EMBL" id="FMZZ01000001">
    <property type="protein sequence ID" value="SDC26881.1"/>
    <property type="molecule type" value="Genomic_DNA"/>
</dbReference>
<dbReference type="SUPFAM" id="SSF48498">
    <property type="entry name" value="Tetracyclin repressor-like, C-terminal domain"/>
    <property type="match status" value="1"/>
</dbReference>
<dbReference type="InterPro" id="IPR009057">
    <property type="entry name" value="Homeodomain-like_sf"/>
</dbReference>
<gene>
    <name evidence="7" type="ORF">SAMN05216174_101757</name>
</gene>
<dbReference type="InterPro" id="IPR050109">
    <property type="entry name" value="HTH-type_TetR-like_transc_reg"/>
</dbReference>
<reference evidence="8" key="1">
    <citation type="submission" date="2016-10" db="EMBL/GenBank/DDBJ databases">
        <authorList>
            <person name="Varghese N."/>
            <person name="Submissions S."/>
        </authorList>
    </citation>
    <scope>NUCLEOTIDE SEQUENCE [LARGE SCALE GENOMIC DNA]</scope>
    <source>
        <strain evidence="8">IBRC-M 10403</strain>
    </source>
</reference>
<sequence length="207" mass="22636">MPRPSTPILSRPRIRAAALDMIDREGLAGLSMRKLATTLGVQAPSLYTHYGTKDELLQDIADDIMAAVDVSDFARDWASGLRTWARSYRAALAAHPNMVPLLATGPARRERSLERADAVHGGLVGAGWPPRYATMIGASTKYLVLGAAISSFSRGFEDDVQVYVDRYPHLGQAHRLREHADEIDADSFELALDAFVHGLTALHARMT</sequence>
<dbReference type="AlphaFoldDB" id="A0A1G6K7T3"/>
<accession>A0A1G6K7T3</accession>
<dbReference type="Pfam" id="PF00440">
    <property type="entry name" value="TetR_N"/>
    <property type="match status" value="1"/>
</dbReference>
<dbReference type="InterPro" id="IPR001647">
    <property type="entry name" value="HTH_TetR"/>
</dbReference>
<proteinExistence type="predicted"/>
<evidence type="ECO:0000259" key="6">
    <source>
        <dbReference type="PROSITE" id="PS50977"/>
    </source>
</evidence>
<keyword evidence="3 5" id="KW-0238">DNA-binding</keyword>
<dbReference type="PANTHER" id="PTHR30055">
    <property type="entry name" value="HTH-TYPE TRANSCRIPTIONAL REGULATOR RUTR"/>
    <property type="match status" value="1"/>
</dbReference>